<reference evidence="1" key="1">
    <citation type="submission" date="2014-01" db="EMBL/GenBank/DDBJ databases">
        <authorList>
            <person name="Brown-Elliot B."/>
            <person name="Wallace R."/>
            <person name="Lenaerts A."/>
            <person name="Ordway D."/>
            <person name="DeGroote M.A."/>
            <person name="Parker T."/>
            <person name="Sizemore C."/>
            <person name="Tallon L.J."/>
            <person name="Sadzewicz L.K."/>
            <person name="Sengamalay N."/>
            <person name="Fraser C.M."/>
            <person name="Hine E."/>
            <person name="Shefchek K.A."/>
            <person name="Das S.P."/>
            <person name="Tettelin H."/>
        </authorList>
    </citation>
    <scope>NUCLEOTIDE SEQUENCE [LARGE SCALE GENOMIC DNA]</scope>
    <source>
        <strain evidence="1">4042</strain>
    </source>
</reference>
<accession>X8DBZ0</accession>
<name>X8DBZ0_MYCXE</name>
<sequence>MVSVGTIVWLSSELMFFAGCSRCISPREPRPAATGRLTPPT</sequence>
<protein>
    <submittedName>
        <fullName evidence="1">Putative cytochrome c oxidase subunit 3</fullName>
    </submittedName>
</protein>
<organism evidence="1">
    <name type="scientific">Mycobacterium xenopi 4042</name>
    <dbReference type="NCBI Taxonomy" id="1299334"/>
    <lineage>
        <taxon>Bacteria</taxon>
        <taxon>Bacillati</taxon>
        <taxon>Actinomycetota</taxon>
        <taxon>Actinomycetes</taxon>
        <taxon>Mycobacteriales</taxon>
        <taxon>Mycobacteriaceae</taxon>
        <taxon>Mycobacterium</taxon>
    </lineage>
</organism>
<evidence type="ECO:0000313" key="1">
    <source>
        <dbReference type="EMBL" id="EUA65586.1"/>
    </source>
</evidence>
<dbReference type="AlphaFoldDB" id="X8DBZ0"/>
<proteinExistence type="predicted"/>
<comment type="caution">
    <text evidence="1">The sequence shown here is derived from an EMBL/GenBank/DDBJ whole genome shotgun (WGS) entry which is preliminary data.</text>
</comment>
<dbReference type="EMBL" id="JAOB01000026">
    <property type="protein sequence ID" value="EUA65586.1"/>
    <property type="molecule type" value="Genomic_DNA"/>
</dbReference>
<gene>
    <name evidence="1" type="ORF">I553_8205</name>
</gene>